<evidence type="ECO:0000313" key="7">
    <source>
        <dbReference type="Proteomes" id="UP000009072"/>
    </source>
</evidence>
<dbReference type="Pfam" id="PF00676">
    <property type="entry name" value="E1_dh"/>
    <property type="match status" value="1"/>
</dbReference>
<keyword evidence="7" id="KW-1185">Reference proteome</keyword>
<organism evidence="6 7">
    <name type="scientific">Mycoplasma mobile (strain ATCC 43663 / 163K / NCTC 11711)</name>
    <name type="common">Mesomycoplasma mobile</name>
    <dbReference type="NCBI Taxonomy" id="267748"/>
    <lineage>
        <taxon>Bacteria</taxon>
        <taxon>Bacillati</taxon>
        <taxon>Mycoplasmatota</taxon>
        <taxon>Mycoplasmoidales</taxon>
        <taxon>Metamycoplasmataceae</taxon>
        <taxon>Mesomycoplasma</taxon>
    </lineage>
</organism>
<dbReference type="HOGENOM" id="CLU_029393_1_0_14"/>
<accession>Q6KH61</accession>
<reference evidence="6 7" key="1">
    <citation type="journal article" date="2004" name="Genome Res.">
        <title>The complete genome and proteome of Mycoplasma mobile.</title>
        <authorList>
            <person name="Jaffe J.D."/>
            <person name="Stange-Thomann N."/>
            <person name="Smith C."/>
            <person name="DeCaprio D."/>
            <person name="Fisher S."/>
            <person name="Butler J."/>
            <person name="Calvo S."/>
            <person name="Elkins T."/>
            <person name="FitzGerald M.G."/>
            <person name="Hafez N."/>
            <person name="Kodira C.D."/>
            <person name="Major J."/>
            <person name="Wang S."/>
            <person name="Wilkinson J."/>
            <person name="Nicol R."/>
            <person name="Nusbaum C."/>
            <person name="Birren B."/>
            <person name="Berg H.C."/>
            <person name="Church G.M."/>
        </authorList>
    </citation>
    <scope>NUCLEOTIDE SEQUENCE [LARGE SCALE GENOMIC DNA]</scope>
    <source>
        <strain evidence="7">ATCC 43663 / 163K / NCTC 11711</strain>
    </source>
</reference>
<sequence>MKYKYVKPGHVMTDPSWDSIIRYLDKKGDLIDKKYKRVDTLTDEKILKAYRYMVLSREQDDYMSQLQLQGKMLTFAPNYGEEALQAAAAMPMKKGDWFVPAFRSNVTMLYLGVPLKNQLLYWNGNENGNKMPKDVNVLPVNIPIGTQTSHATGLAFGMRHKGNKNVSVSFIGNGGTSEGEYFEAMNFASIHKLPTVFCVNNNQWSISTPSHLERASSTIASDGYAMGIPGLRVDGNDLLASYEVMEEALEYARSGNGPVLVEFVTWRQGKHTTSDDPTVYRTREVEKKHEEWEPFHRIEKYILDNKIASKKDLEKIAEDVKPEVRKAYEESLVNIDETIDEIFDYTYATLSKDLLKQKAEAEAFFKKGSK</sequence>
<evidence type="ECO:0000259" key="5">
    <source>
        <dbReference type="Pfam" id="PF00676"/>
    </source>
</evidence>
<dbReference type="GO" id="GO:0004739">
    <property type="term" value="F:pyruvate dehydrogenase (acetyl-transferring) activity"/>
    <property type="evidence" value="ECO:0007669"/>
    <property type="project" value="UniProtKB-UniRule"/>
</dbReference>
<gene>
    <name evidence="6" type="primary">pdhA</name>
    <name evidence="6" type="ordered locus">MMOB5840</name>
</gene>
<evidence type="ECO:0000256" key="1">
    <source>
        <dbReference type="ARBA" id="ARBA00001964"/>
    </source>
</evidence>
<feature type="domain" description="Dehydrogenase E1 component" evidence="5">
    <location>
        <begin position="50"/>
        <end position="331"/>
    </location>
</feature>
<protein>
    <recommendedName>
        <fullName evidence="4">Pyruvate dehydrogenase E1 component subunit alpha</fullName>
        <ecNumber evidence="4">1.2.4.1</ecNumber>
    </recommendedName>
</protein>
<evidence type="ECO:0000256" key="3">
    <source>
        <dbReference type="ARBA" id="ARBA00023052"/>
    </source>
</evidence>
<evidence type="ECO:0000313" key="6">
    <source>
        <dbReference type="EMBL" id="AAT28070.1"/>
    </source>
</evidence>
<dbReference type="InterPro" id="IPR017596">
    <property type="entry name" value="PdhA/BkdA"/>
</dbReference>
<dbReference type="OrthoDB" id="9766715at2"/>
<dbReference type="SUPFAM" id="SSF52518">
    <property type="entry name" value="Thiamin diphosphate-binding fold (THDP-binding)"/>
    <property type="match status" value="1"/>
</dbReference>
<dbReference type="AlphaFoldDB" id="Q6KH61"/>
<comment type="cofactor">
    <cofactor evidence="1 4">
        <name>thiamine diphosphate</name>
        <dbReference type="ChEBI" id="CHEBI:58937"/>
    </cofactor>
</comment>
<dbReference type="GO" id="GO:0009083">
    <property type="term" value="P:branched-chain amino acid catabolic process"/>
    <property type="evidence" value="ECO:0007669"/>
    <property type="project" value="TreeGrafter"/>
</dbReference>
<dbReference type="STRING" id="267748.MMOB5840"/>
<dbReference type="PANTHER" id="PTHR43380">
    <property type="entry name" value="2-OXOISOVALERATE DEHYDROGENASE SUBUNIT ALPHA, MITOCHONDRIAL"/>
    <property type="match status" value="1"/>
</dbReference>
<comment type="subunit">
    <text evidence="4">Heterodimer of an alpha and a beta chain.</text>
</comment>
<keyword evidence="4 6" id="KW-0670">Pyruvate</keyword>
<evidence type="ECO:0000256" key="2">
    <source>
        <dbReference type="ARBA" id="ARBA00023002"/>
    </source>
</evidence>
<dbReference type="eggNOG" id="COG1071">
    <property type="taxonomic scope" value="Bacteria"/>
</dbReference>
<dbReference type="KEGG" id="mmo:MMOB5840"/>
<keyword evidence="3 4" id="KW-0786">Thiamine pyrophosphate</keyword>
<keyword evidence="2 4" id="KW-0560">Oxidoreductase</keyword>
<comment type="catalytic activity">
    <reaction evidence="4">
        <text>N(6)-[(R)-lipoyl]-L-lysyl-[protein] + pyruvate + H(+) = N(6)-[(R)-S(8)-acetyldihydrolipoyl]-L-lysyl-[protein] + CO2</text>
        <dbReference type="Rhea" id="RHEA:19189"/>
        <dbReference type="Rhea" id="RHEA-COMP:10474"/>
        <dbReference type="Rhea" id="RHEA-COMP:10478"/>
        <dbReference type="ChEBI" id="CHEBI:15361"/>
        <dbReference type="ChEBI" id="CHEBI:15378"/>
        <dbReference type="ChEBI" id="CHEBI:16526"/>
        <dbReference type="ChEBI" id="CHEBI:83099"/>
        <dbReference type="ChEBI" id="CHEBI:83111"/>
        <dbReference type="EC" id="1.2.4.1"/>
    </reaction>
</comment>
<dbReference type="InterPro" id="IPR029061">
    <property type="entry name" value="THDP-binding"/>
</dbReference>
<evidence type="ECO:0000256" key="4">
    <source>
        <dbReference type="RuleBase" id="RU366007"/>
    </source>
</evidence>
<dbReference type="EMBL" id="AE017308">
    <property type="protein sequence ID" value="AAT28070.1"/>
    <property type="molecule type" value="Genomic_DNA"/>
</dbReference>
<dbReference type="NCBIfam" id="TIGR03181">
    <property type="entry name" value="PDH_E1_alph_x"/>
    <property type="match status" value="1"/>
</dbReference>
<comment type="function">
    <text evidence="4">The pyruvate dehydrogenase complex catalyzes the overall conversion of pyruvate to acetyl-CoA and CO(2). It contains multiple copies of three enzymatic components: pyruvate dehydrogenase (E1), dihydrolipoamide acetyltransferase (E2) and lipoamide dehydrogenase (E3).</text>
</comment>
<dbReference type="CDD" id="cd02000">
    <property type="entry name" value="TPP_E1_PDC_ADC_BCADC"/>
    <property type="match status" value="1"/>
</dbReference>
<dbReference type="Proteomes" id="UP000009072">
    <property type="component" value="Chromosome"/>
</dbReference>
<dbReference type="InterPro" id="IPR001017">
    <property type="entry name" value="DH_E1"/>
</dbReference>
<dbReference type="EC" id="1.2.4.1" evidence="4"/>
<dbReference type="Gene3D" id="3.40.50.970">
    <property type="match status" value="1"/>
</dbReference>
<name>Q6KH61_MYCM1</name>
<dbReference type="RefSeq" id="WP_011265104.1">
    <property type="nucleotide sequence ID" value="NC_006908.1"/>
</dbReference>
<proteinExistence type="predicted"/>
<dbReference type="PANTHER" id="PTHR43380:SF1">
    <property type="entry name" value="2-OXOISOVALERATE DEHYDROGENASE SUBUNIT ALPHA, MITOCHONDRIAL"/>
    <property type="match status" value="1"/>
</dbReference>
<dbReference type="InterPro" id="IPR050771">
    <property type="entry name" value="Alpha-ketoacid_DH_E1_comp"/>
</dbReference>